<evidence type="ECO:0000313" key="7">
    <source>
        <dbReference type="EMBL" id="MXO98306.1"/>
    </source>
</evidence>
<accession>A0A6I4TQX3</accession>
<reference evidence="7 8" key="1">
    <citation type="submission" date="2019-12" db="EMBL/GenBank/DDBJ databases">
        <title>Genomic-based taxomic classification of the family Erythrobacteraceae.</title>
        <authorList>
            <person name="Xu L."/>
        </authorList>
    </citation>
    <scope>NUCLEOTIDE SEQUENCE [LARGE SCALE GENOMIC DNA]</scope>
    <source>
        <strain evidence="7 8">S36</strain>
    </source>
</reference>
<evidence type="ECO:0000313" key="8">
    <source>
        <dbReference type="Proteomes" id="UP000469430"/>
    </source>
</evidence>
<dbReference type="Pfam" id="PF13087">
    <property type="entry name" value="AAA_12"/>
    <property type="match status" value="1"/>
</dbReference>
<dbReference type="SUPFAM" id="SSF52540">
    <property type="entry name" value="P-loop containing nucleoside triphosphate hydrolases"/>
    <property type="match status" value="1"/>
</dbReference>
<evidence type="ECO:0000256" key="5">
    <source>
        <dbReference type="ARBA" id="ARBA00022840"/>
    </source>
</evidence>
<protein>
    <submittedName>
        <fullName evidence="7">AAA family ATPase</fullName>
    </submittedName>
</protein>
<comment type="caution">
    <text evidence="7">The sequence shown here is derived from an EMBL/GenBank/DDBJ whole genome shotgun (WGS) entry which is preliminary data.</text>
</comment>
<dbReference type="InterPro" id="IPR027417">
    <property type="entry name" value="P-loop_NTPase"/>
</dbReference>
<keyword evidence="2" id="KW-0547">Nucleotide-binding</keyword>
<evidence type="ECO:0000259" key="6">
    <source>
        <dbReference type="SMART" id="SM00382"/>
    </source>
</evidence>
<dbReference type="CDD" id="cd18808">
    <property type="entry name" value="SF1_C_Upf1"/>
    <property type="match status" value="1"/>
</dbReference>
<evidence type="ECO:0000256" key="1">
    <source>
        <dbReference type="ARBA" id="ARBA00007913"/>
    </source>
</evidence>
<dbReference type="GO" id="GO:0043139">
    <property type="term" value="F:5'-3' DNA helicase activity"/>
    <property type="evidence" value="ECO:0007669"/>
    <property type="project" value="TreeGrafter"/>
</dbReference>
<dbReference type="GO" id="GO:0005524">
    <property type="term" value="F:ATP binding"/>
    <property type="evidence" value="ECO:0007669"/>
    <property type="project" value="UniProtKB-KW"/>
</dbReference>
<dbReference type="Pfam" id="PF13086">
    <property type="entry name" value="AAA_11"/>
    <property type="match status" value="2"/>
</dbReference>
<dbReference type="EMBL" id="WTYJ01000001">
    <property type="protein sequence ID" value="MXO98306.1"/>
    <property type="molecule type" value="Genomic_DNA"/>
</dbReference>
<dbReference type="InterPro" id="IPR041677">
    <property type="entry name" value="DNA2/NAM7_AAA_11"/>
</dbReference>
<dbReference type="PANTHER" id="PTHR43788:SF8">
    <property type="entry name" value="DNA-BINDING PROTEIN SMUBP-2"/>
    <property type="match status" value="1"/>
</dbReference>
<keyword evidence="5" id="KW-0067">ATP-binding</keyword>
<sequence length="597" mass="65625">MGEEMGITRTGIIEALTRERALTLQGAPFTVNSAEWADEFIVLSMKPGAARKKVPLDEGLEGGRIRWGRELEFGGIIKLVDVDNDRVVVQPLEGAAPKEGETAWVFLNDFLGPLIEMWQGPMADRAAKALKQSKLDVDPIQEIRPLPPDFANLRKRQIEAVQNTAYRCSIVIGPPGTGKSYTIGAIAAYLLRRFPKARILVVGPTNVAVDTAILSIDDWLQRIGRHDLAAQMKRIGAHFDPRKYVDRPHLLAPGIAEKVNEYLVLEASEPPKAKIADYVKWKGRMDAARQNLSADIETTAASARVVGVTVATAVRWHHCLQNPRFPFVLCDEASQVLGPAAMMMAALGAQTIFAGDPQQLSPIARSDSAAVRGALTRTAFDVFAHVKTARLNEQSRMAQAICHIVGTTFYGGDLLVCKKASRDEGWRASRSPFFVNGREVPRVCFDPVHEEATFSAKYGGFIRFESAKLVLAALDELAGSYVDAKDIVVLTPYRAQVALLRSMLRRDHGQVNVSTVHRAQGSERTLVIFDPVDASSTFFNGTEGDRIINVAISRAKAHVVIPYHANDLKKPAMKQMHGIAAKLWQTAGNYAEPFTFR</sequence>
<name>A0A6I4TQX3_9SPHN</name>
<keyword evidence="4" id="KW-0347">Helicase</keyword>
<evidence type="ECO:0000256" key="3">
    <source>
        <dbReference type="ARBA" id="ARBA00022801"/>
    </source>
</evidence>
<comment type="similarity">
    <text evidence="1">Belongs to the DNA2/NAM7 helicase family.</text>
</comment>
<dbReference type="InterPro" id="IPR050534">
    <property type="entry name" value="Coronavir_polyprotein_1ab"/>
</dbReference>
<dbReference type="AlphaFoldDB" id="A0A6I4TQX3"/>
<proteinExistence type="inferred from homology"/>
<dbReference type="InterPro" id="IPR047187">
    <property type="entry name" value="SF1_C_Upf1"/>
</dbReference>
<dbReference type="PANTHER" id="PTHR43788">
    <property type="entry name" value="DNA2/NAM7 HELICASE FAMILY MEMBER"/>
    <property type="match status" value="1"/>
</dbReference>
<dbReference type="Gene3D" id="3.40.50.300">
    <property type="entry name" value="P-loop containing nucleotide triphosphate hydrolases"/>
    <property type="match status" value="2"/>
</dbReference>
<keyword evidence="8" id="KW-1185">Reference proteome</keyword>
<feature type="domain" description="AAA+ ATPase" evidence="6">
    <location>
        <begin position="165"/>
        <end position="390"/>
    </location>
</feature>
<dbReference type="Proteomes" id="UP000469430">
    <property type="component" value="Unassembled WGS sequence"/>
</dbReference>
<evidence type="ECO:0000256" key="4">
    <source>
        <dbReference type="ARBA" id="ARBA00022806"/>
    </source>
</evidence>
<keyword evidence="3" id="KW-0378">Hydrolase</keyword>
<dbReference type="SMART" id="SM00382">
    <property type="entry name" value="AAA"/>
    <property type="match status" value="1"/>
</dbReference>
<evidence type="ECO:0000256" key="2">
    <source>
        <dbReference type="ARBA" id="ARBA00022741"/>
    </source>
</evidence>
<dbReference type="InterPro" id="IPR003593">
    <property type="entry name" value="AAA+_ATPase"/>
</dbReference>
<dbReference type="GO" id="GO:0016787">
    <property type="term" value="F:hydrolase activity"/>
    <property type="evidence" value="ECO:0007669"/>
    <property type="project" value="UniProtKB-KW"/>
</dbReference>
<organism evidence="7 8">
    <name type="scientific">Croceibacterium xixiisoli</name>
    <dbReference type="NCBI Taxonomy" id="1476466"/>
    <lineage>
        <taxon>Bacteria</taxon>
        <taxon>Pseudomonadati</taxon>
        <taxon>Pseudomonadota</taxon>
        <taxon>Alphaproteobacteria</taxon>
        <taxon>Sphingomonadales</taxon>
        <taxon>Erythrobacteraceae</taxon>
        <taxon>Croceibacterium</taxon>
    </lineage>
</organism>
<gene>
    <name evidence="7" type="ORF">GRI97_04825</name>
</gene>
<dbReference type="InterPro" id="IPR041679">
    <property type="entry name" value="DNA2/NAM7-like_C"/>
</dbReference>